<evidence type="ECO:0000256" key="5">
    <source>
        <dbReference type="ARBA" id="ARBA00023065"/>
    </source>
</evidence>
<evidence type="ECO:0000256" key="3">
    <source>
        <dbReference type="ARBA" id="ARBA00022692"/>
    </source>
</evidence>
<dbReference type="PANTHER" id="PTHR43427">
    <property type="entry name" value="CHLORIDE CHANNEL PROTEIN CLC-E"/>
    <property type="match status" value="1"/>
</dbReference>
<name>A0A4Q2IPL8_9SPHN</name>
<evidence type="ECO:0000313" key="11">
    <source>
        <dbReference type="Proteomes" id="UP000292347"/>
    </source>
</evidence>
<evidence type="ECO:0000256" key="9">
    <source>
        <dbReference type="ARBA" id="ARBA00023303"/>
    </source>
</evidence>
<comment type="subcellular location">
    <subcellularLocation>
        <location evidence="1">Membrane</location>
        <topology evidence="1">Multi-pass membrane protein</topology>
    </subcellularLocation>
</comment>
<dbReference type="SUPFAM" id="SSF81340">
    <property type="entry name" value="Clc chloride channel"/>
    <property type="match status" value="1"/>
</dbReference>
<dbReference type="RefSeq" id="WP_129341816.1">
    <property type="nucleotide sequence ID" value="NZ_JACIDD010000002.1"/>
</dbReference>
<dbReference type="GO" id="GO:0034707">
    <property type="term" value="C:chloride channel complex"/>
    <property type="evidence" value="ECO:0007669"/>
    <property type="project" value="UniProtKB-KW"/>
</dbReference>
<dbReference type="Proteomes" id="UP000292347">
    <property type="component" value="Unassembled WGS sequence"/>
</dbReference>
<dbReference type="PRINTS" id="PR00762">
    <property type="entry name" value="CLCHANNEL"/>
</dbReference>
<keyword evidence="2" id="KW-0813">Transport</keyword>
<evidence type="ECO:0000256" key="8">
    <source>
        <dbReference type="ARBA" id="ARBA00023214"/>
    </source>
</evidence>
<gene>
    <name evidence="10" type="ORF">EO081_10045</name>
</gene>
<keyword evidence="11" id="KW-1185">Reference proteome</keyword>
<evidence type="ECO:0000256" key="4">
    <source>
        <dbReference type="ARBA" id="ARBA00022989"/>
    </source>
</evidence>
<protein>
    <submittedName>
        <fullName evidence="10">Chloride channel protein</fullName>
    </submittedName>
</protein>
<dbReference type="InterPro" id="IPR014743">
    <property type="entry name" value="Cl-channel_core"/>
</dbReference>
<keyword evidence="4" id="KW-1133">Transmembrane helix</keyword>
<keyword evidence="9" id="KW-0407">Ion channel</keyword>
<proteinExistence type="predicted"/>
<dbReference type="OrthoDB" id="9767361at2"/>
<sequence>MPFFPDRARHLLRLHAQRNASDQWPILKRRVATAAGAVLLGLVALAFARASDMAQDVFGHAVARWPYAPLVATPLAFAAVVWATRRWARDARGSGIPQVIAAGRSADEQVTTRLLSLGTAAKKLVLTVTMLLFGASVGREGPSVQVSAAIMVALHRMLRVPITAGVLIAGGAAGVAAAFNTPLAGVAFAIEELAAAYEQRVAILVMGAVMIAGMVSLGIAGDYVYFGAVHQTLKLHRVLLLAPLAGLLGGVAGGLFTRVVLGFSDGRAGWARALKARPVLFAGLCGLVVAALGVGTSGATWGTGYGATRTLVEGGEVSAWFGPAKLMATLATTLTGAPGGIFAPSLAIGAGFGNLLTGVFPYSPPGAVVVIGMVAYFVGVVRAPFTAVIIVSETTAARGLILPMFAAALIADWVSARVCQERLYHGLARPFVAETEGAPRFPGAQSSSSS</sequence>
<dbReference type="EMBL" id="SDPT01000002">
    <property type="protein sequence ID" value="RXZ31573.1"/>
    <property type="molecule type" value="Genomic_DNA"/>
</dbReference>
<reference evidence="10 11" key="1">
    <citation type="submission" date="2019-01" db="EMBL/GenBank/DDBJ databases">
        <title>Sphingomonas mucosissima sp. nov. and Sphingomonas desiccabilis sp. nov., from biological soil crusts in the Colorado Plateau, USA.</title>
        <authorList>
            <person name="Zhu D."/>
        </authorList>
    </citation>
    <scope>NUCLEOTIDE SEQUENCE [LARGE SCALE GENOMIC DNA]</scope>
    <source>
        <strain evidence="10 11">CP1D</strain>
    </source>
</reference>
<evidence type="ECO:0000256" key="2">
    <source>
        <dbReference type="ARBA" id="ARBA00022448"/>
    </source>
</evidence>
<dbReference type="GO" id="GO:0005254">
    <property type="term" value="F:chloride channel activity"/>
    <property type="evidence" value="ECO:0007669"/>
    <property type="project" value="UniProtKB-KW"/>
</dbReference>
<evidence type="ECO:0000256" key="1">
    <source>
        <dbReference type="ARBA" id="ARBA00004141"/>
    </source>
</evidence>
<dbReference type="CDD" id="cd01034">
    <property type="entry name" value="EriC_like"/>
    <property type="match status" value="1"/>
</dbReference>
<accession>A0A4Q2IPL8</accession>
<dbReference type="InterPro" id="IPR001807">
    <property type="entry name" value="ClC"/>
</dbReference>
<dbReference type="InterPro" id="IPR050368">
    <property type="entry name" value="ClC-type_chloride_channel"/>
</dbReference>
<keyword evidence="6" id="KW-0472">Membrane</keyword>
<dbReference type="Pfam" id="PF00654">
    <property type="entry name" value="Voltage_CLC"/>
    <property type="match status" value="1"/>
</dbReference>
<organism evidence="10 11">
    <name type="scientific">Sphingomonas desiccabilis</name>
    <dbReference type="NCBI Taxonomy" id="429134"/>
    <lineage>
        <taxon>Bacteria</taxon>
        <taxon>Pseudomonadati</taxon>
        <taxon>Pseudomonadota</taxon>
        <taxon>Alphaproteobacteria</taxon>
        <taxon>Sphingomonadales</taxon>
        <taxon>Sphingomonadaceae</taxon>
        <taxon>Sphingomonas</taxon>
    </lineage>
</organism>
<dbReference type="AlphaFoldDB" id="A0A4Q2IPL8"/>
<evidence type="ECO:0000313" key="10">
    <source>
        <dbReference type="EMBL" id="RXZ31573.1"/>
    </source>
</evidence>
<evidence type="ECO:0000256" key="6">
    <source>
        <dbReference type="ARBA" id="ARBA00023136"/>
    </source>
</evidence>
<dbReference type="PANTHER" id="PTHR43427:SF6">
    <property type="entry name" value="CHLORIDE CHANNEL PROTEIN CLC-E"/>
    <property type="match status" value="1"/>
</dbReference>
<comment type="caution">
    <text evidence="10">The sequence shown here is derived from an EMBL/GenBank/DDBJ whole genome shotgun (WGS) entry which is preliminary data.</text>
</comment>
<keyword evidence="3" id="KW-0812">Transmembrane</keyword>
<evidence type="ECO:0000256" key="7">
    <source>
        <dbReference type="ARBA" id="ARBA00023173"/>
    </source>
</evidence>
<keyword evidence="5" id="KW-0406">Ion transport</keyword>
<keyword evidence="8" id="KW-0868">Chloride</keyword>
<keyword evidence="7" id="KW-0869">Chloride channel</keyword>
<dbReference type="Gene3D" id="1.10.3080.10">
    <property type="entry name" value="Clc chloride channel"/>
    <property type="match status" value="1"/>
</dbReference>